<sequence>MSGCYWDLWYLLEINEIIYKFSNNLSSVVFVLSAGILSGGPEKLHSCLSGKAALN</sequence>
<reference evidence="1" key="1">
    <citation type="journal article" date="2011" name="Environ. Microbiol.">
        <title>Genomic insights into the metabolic potential of the polycyclic aromatic hydrocarbon degrading sulfate-reducing Deltaproteobacterium N47.</title>
        <authorList>
            <person name="Bergmann F."/>
            <person name="Selesi D."/>
            <person name="Weinmaier T."/>
            <person name="Tischler P."/>
            <person name="Rattei T."/>
            <person name="Meckenstock R.U."/>
        </authorList>
    </citation>
    <scope>NUCLEOTIDE SEQUENCE</scope>
</reference>
<name>E1YCJ2_9BACT</name>
<proteinExistence type="predicted"/>
<protein>
    <submittedName>
        <fullName evidence="1">Uncharacterized protein</fullName>
    </submittedName>
</protein>
<accession>E1YCJ2</accession>
<gene>
    <name evidence="1" type="ORF">N47_G36100</name>
</gene>
<dbReference type="EMBL" id="FR695868">
    <property type="protein sequence ID" value="CBX28286.1"/>
    <property type="molecule type" value="Genomic_DNA"/>
</dbReference>
<evidence type="ECO:0000313" key="1">
    <source>
        <dbReference type="EMBL" id="CBX28286.1"/>
    </source>
</evidence>
<organism evidence="1">
    <name type="scientific">uncultured Desulfobacterium sp</name>
    <dbReference type="NCBI Taxonomy" id="201089"/>
    <lineage>
        <taxon>Bacteria</taxon>
        <taxon>Pseudomonadati</taxon>
        <taxon>Thermodesulfobacteriota</taxon>
        <taxon>Desulfobacteria</taxon>
        <taxon>Desulfobacterales</taxon>
        <taxon>Desulfobacteriaceae</taxon>
        <taxon>Desulfobacterium</taxon>
        <taxon>environmental samples</taxon>
    </lineage>
</organism>
<dbReference type="AlphaFoldDB" id="E1YCJ2"/>